<dbReference type="OrthoDB" id="293663at2157"/>
<dbReference type="Proteomes" id="UP000509626">
    <property type="component" value="Chromosome"/>
</dbReference>
<feature type="transmembrane region" description="Helical" evidence="1">
    <location>
        <begin position="113"/>
        <end position="134"/>
    </location>
</feature>
<name>A0A7D5QFV5_9EURY</name>
<reference evidence="2 3" key="1">
    <citation type="submission" date="2020-06" db="EMBL/GenBank/DDBJ databases">
        <title>NJ-3-1, isolated from saline soil.</title>
        <authorList>
            <person name="Cui H.L."/>
            <person name="Shi X."/>
        </authorList>
    </citation>
    <scope>NUCLEOTIDE SEQUENCE [LARGE SCALE GENOMIC DNA]</scope>
    <source>
        <strain evidence="2 3">NJ-3-1</strain>
    </source>
</reference>
<dbReference type="GeneID" id="56039616"/>
<feature type="transmembrane region" description="Helical" evidence="1">
    <location>
        <begin position="52"/>
        <end position="70"/>
    </location>
</feature>
<evidence type="ECO:0000256" key="1">
    <source>
        <dbReference type="SAM" id="Phobius"/>
    </source>
</evidence>
<dbReference type="RefSeq" id="WP_179270305.1">
    <property type="nucleotide sequence ID" value="NZ_CP058579.1"/>
</dbReference>
<feature type="transmembrane region" description="Helical" evidence="1">
    <location>
        <begin position="141"/>
        <end position="163"/>
    </location>
</feature>
<gene>
    <name evidence="2" type="ORF">HUG12_19115</name>
</gene>
<sequence length="173" mass="17148">MVPTTAATPSTPASASVREPFAPRTLLRDGVAAGAVIAGLYGLLYAVPLPPFAIPGYLTIVAFDALEAVLPPFTSSAAYDAAFATFLGVLALLSALAASWTRAHGAPDGWRPGVAGAFATLGALALALAAGVFLRYAAGDFVPLLLVTGTGVALLVGGAAVAFGSATFARDSA</sequence>
<dbReference type="EMBL" id="CP058579">
    <property type="protein sequence ID" value="QLG63721.1"/>
    <property type="molecule type" value="Genomic_DNA"/>
</dbReference>
<keyword evidence="3" id="KW-1185">Reference proteome</keyword>
<organism evidence="2 3">
    <name type="scientific">Halorarum salinum</name>
    <dbReference type="NCBI Taxonomy" id="2743089"/>
    <lineage>
        <taxon>Archaea</taxon>
        <taxon>Methanobacteriati</taxon>
        <taxon>Methanobacteriota</taxon>
        <taxon>Stenosarchaea group</taxon>
        <taxon>Halobacteria</taxon>
        <taxon>Halobacteriales</taxon>
        <taxon>Haloferacaceae</taxon>
        <taxon>Halorarum</taxon>
    </lineage>
</organism>
<evidence type="ECO:0000313" key="2">
    <source>
        <dbReference type="EMBL" id="QLG63721.1"/>
    </source>
</evidence>
<feature type="transmembrane region" description="Helical" evidence="1">
    <location>
        <begin position="82"/>
        <end position="101"/>
    </location>
</feature>
<protein>
    <submittedName>
        <fullName evidence="2">Uncharacterized protein</fullName>
    </submittedName>
</protein>
<keyword evidence="1" id="KW-0472">Membrane</keyword>
<dbReference type="KEGG" id="halu:HUG12_19115"/>
<evidence type="ECO:0000313" key="3">
    <source>
        <dbReference type="Proteomes" id="UP000509626"/>
    </source>
</evidence>
<keyword evidence="1" id="KW-0812">Transmembrane</keyword>
<proteinExistence type="predicted"/>
<accession>A0A7D5QFV5</accession>
<keyword evidence="1" id="KW-1133">Transmembrane helix</keyword>
<dbReference type="AlphaFoldDB" id="A0A7D5QFV5"/>